<protein>
    <recommendedName>
        <fullName evidence="2">Tyr recombinase domain-containing protein</fullName>
    </recommendedName>
</protein>
<dbReference type="PROSITE" id="PS51898">
    <property type="entry name" value="TYR_RECOMBINASE"/>
    <property type="match status" value="1"/>
</dbReference>
<dbReference type="Gene3D" id="1.10.443.10">
    <property type="entry name" value="Intergrase catalytic core"/>
    <property type="match status" value="1"/>
</dbReference>
<proteinExistence type="predicted"/>
<gene>
    <name evidence="3" type="ORF">VTAP4600_A2585</name>
</gene>
<dbReference type="GO" id="GO:0003677">
    <property type="term" value="F:DNA binding"/>
    <property type="evidence" value="ECO:0007669"/>
    <property type="project" value="InterPro"/>
</dbReference>
<dbReference type="RefSeq" id="WP_231897801.1">
    <property type="nucleotide sequence ID" value="NZ_LT960611.1"/>
</dbReference>
<evidence type="ECO:0000259" key="2">
    <source>
        <dbReference type="PROSITE" id="PS51898"/>
    </source>
</evidence>
<dbReference type="KEGG" id="vta:A2585"/>
<evidence type="ECO:0000313" key="4">
    <source>
        <dbReference type="Proteomes" id="UP000235828"/>
    </source>
</evidence>
<dbReference type="AlphaFoldDB" id="A0A2N8ZF84"/>
<evidence type="ECO:0000256" key="1">
    <source>
        <dbReference type="ARBA" id="ARBA00023172"/>
    </source>
</evidence>
<feature type="domain" description="Tyr recombinase" evidence="2">
    <location>
        <begin position="410"/>
        <end position="624"/>
    </location>
</feature>
<reference evidence="3 4" key="1">
    <citation type="submission" date="2017-10" db="EMBL/GenBank/DDBJ databases">
        <authorList>
            <person name="Banno H."/>
            <person name="Chua N.-H."/>
        </authorList>
    </citation>
    <scope>NUCLEOTIDE SEQUENCE [LARGE SCALE GENOMIC DNA]</scope>
    <source>
        <strain evidence="3">Vibrio tapetis CECT4600</strain>
    </source>
</reference>
<dbReference type="SUPFAM" id="SSF56349">
    <property type="entry name" value="DNA breaking-rejoining enzymes"/>
    <property type="match status" value="1"/>
</dbReference>
<accession>A0A2N8ZF84</accession>
<dbReference type="InterPro" id="IPR011010">
    <property type="entry name" value="DNA_brk_join_enz"/>
</dbReference>
<organism evidence="3 4">
    <name type="scientific">Vibrio tapetis subsp. tapetis</name>
    <dbReference type="NCBI Taxonomy" id="1671868"/>
    <lineage>
        <taxon>Bacteria</taxon>
        <taxon>Pseudomonadati</taxon>
        <taxon>Pseudomonadota</taxon>
        <taxon>Gammaproteobacteria</taxon>
        <taxon>Vibrionales</taxon>
        <taxon>Vibrionaceae</taxon>
        <taxon>Vibrio</taxon>
    </lineage>
</organism>
<dbReference type="Pfam" id="PF00589">
    <property type="entry name" value="Phage_integrase"/>
    <property type="match status" value="1"/>
</dbReference>
<dbReference type="InterPro" id="IPR002104">
    <property type="entry name" value="Integrase_catalytic"/>
</dbReference>
<dbReference type="GO" id="GO:0015074">
    <property type="term" value="P:DNA integration"/>
    <property type="evidence" value="ECO:0007669"/>
    <property type="project" value="InterPro"/>
</dbReference>
<keyword evidence="4" id="KW-1185">Reference proteome</keyword>
<keyword evidence="1" id="KW-0233">DNA recombination</keyword>
<name>A0A2N8ZF84_9VIBR</name>
<dbReference type="GO" id="GO:0006310">
    <property type="term" value="P:DNA recombination"/>
    <property type="evidence" value="ECO:0007669"/>
    <property type="project" value="UniProtKB-KW"/>
</dbReference>
<dbReference type="Proteomes" id="UP000235828">
    <property type="component" value="Chromosome A"/>
</dbReference>
<dbReference type="EMBL" id="LT960611">
    <property type="protein sequence ID" value="SON50558.1"/>
    <property type="molecule type" value="Genomic_DNA"/>
</dbReference>
<dbReference type="InterPro" id="IPR013762">
    <property type="entry name" value="Integrase-like_cat_sf"/>
</dbReference>
<sequence length="777" mass="89992">MRNFISDCESNLDMLWDIELTNKIGRQSKNSGLDIEQHFEQFGLISVGYLANKFNCKYHYCKTPRMLDLRKHLNQLLLKHKVSLPYGSIKGSSQTVGSDMNHRRMFIKWKNSLTNEEKLELPMFGKVIDKTAFSHLIPIERRLQGGGPLLAAEFRRFSNEIIELKGIDYKTQKELKEIRKQKAVGKEESRRSAFRKLRHHRLVSTKDFSSQKGRYEDARHAFAVASLKATSESGCANYYIGYTYYCDFLELKNISPDSSYKDCFEPWSLRDFKGYLGEKIAKSGLSTSSATTILSTVRVTLDRLKTIRDFDFNYLPADGFEIVRRSLAYKPYSLSERQQIHEMLELEIALVKGRLRPYKKLDRNNSNLDDPKNQARVIFEDYCHCLPPYWDREKRIRGNTKGQRKLCSFVASRRLSLPQLLKEWGCLTRNVTVREVGVYVLKIAQVLGMNLTPILDLELDDYQEHHSLTNKPCLTYWKERSTGEKMIHLDLFHADIQWLTVSQKKFVETVFDEVTQLTSEARKIASDEISNRLFITLQYIPKTLAEYDMSKLYSELVEKYQLKNDDGKALLLTTTRFRPTLVSELIEAGIGIREIQYLLGHSSIYTTMRYLEQLDFDRSIKEKARKTIEGIYSTAVYKGKSSSINKNQRRYDASQIIMKTPLGGCKNIFDPPDFIKESSLYIKGKPCSQYNKCISCESLMLTEKHLPELFAMQRDYLSSLESSEVINTPYHVVVLENISLLESILNPETSEFEEDILVQAKEDSLFIETTILDVWSG</sequence>
<dbReference type="CDD" id="cd00397">
    <property type="entry name" value="DNA_BRE_C"/>
    <property type="match status" value="1"/>
</dbReference>
<evidence type="ECO:0000313" key="3">
    <source>
        <dbReference type="EMBL" id="SON50558.1"/>
    </source>
</evidence>